<dbReference type="EMBL" id="MLAK01000787">
    <property type="protein sequence ID" value="OHT04598.1"/>
    <property type="molecule type" value="Genomic_DNA"/>
</dbReference>
<accession>A0A1J4K4I6</accession>
<feature type="domain" description="Cilia- and flagella-associated protein 58 central coiled coil" evidence="3">
    <location>
        <begin position="316"/>
        <end position="602"/>
    </location>
</feature>
<keyword evidence="1 2" id="KW-0175">Coiled coil</keyword>
<keyword evidence="5" id="KW-1185">Reference proteome</keyword>
<evidence type="ECO:0000313" key="5">
    <source>
        <dbReference type="Proteomes" id="UP000179807"/>
    </source>
</evidence>
<organism evidence="4 5">
    <name type="scientific">Tritrichomonas foetus</name>
    <dbReference type="NCBI Taxonomy" id="1144522"/>
    <lineage>
        <taxon>Eukaryota</taxon>
        <taxon>Metamonada</taxon>
        <taxon>Parabasalia</taxon>
        <taxon>Tritrichomonadida</taxon>
        <taxon>Tritrichomonadidae</taxon>
        <taxon>Tritrichomonas</taxon>
    </lineage>
</organism>
<evidence type="ECO:0000313" key="4">
    <source>
        <dbReference type="EMBL" id="OHT04598.1"/>
    </source>
</evidence>
<gene>
    <name evidence="4" type="ORF">TRFO_27864</name>
</gene>
<feature type="coiled-coil region" evidence="2">
    <location>
        <begin position="60"/>
        <end position="325"/>
    </location>
</feature>
<dbReference type="Pfam" id="PF21771">
    <property type="entry name" value="CFAP58_CC"/>
    <property type="match status" value="1"/>
</dbReference>
<feature type="coiled-coil region" evidence="2">
    <location>
        <begin position="677"/>
        <end position="711"/>
    </location>
</feature>
<proteinExistence type="predicted"/>
<feature type="coiled-coil region" evidence="2">
    <location>
        <begin position="522"/>
        <end position="584"/>
    </location>
</feature>
<comment type="caution">
    <text evidence="4">The sequence shown here is derived from an EMBL/GenBank/DDBJ whole genome shotgun (WGS) entry which is preliminary data.</text>
</comment>
<dbReference type="RefSeq" id="XP_068357734.1">
    <property type="nucleotide sequence ID" value="XM_068505815.1"/>
</dbReference>
<evidence type="ECO:0000256" key="1">
    <source>
        <dbReference type="ARBA" id="ARBA00023054"/>
    </source>
</evidence>
<dbReference type="InterPro" id="IPR049270">
    <property type="entry name" value="CFAP58_CC"/>
</dbReference>
<protein>
    <recommendedName>
        <fullName evidence="3">Cilia- and flagella-associated protein 58 central coiled coil domain-containing protein</fullName>
    </recommendedName>
</protein>
<reference evidence="4" key="1">
    <citation type="submission" date="2016-10" db="EMBL/GenBank/DDBJ databases">
        <authorList>
            <person name="Benchimol M."/>
            <person name="Almeida L.G."/>
            <person name="Vasconcelos A.T."/>
            <person name="Perreira-Neves A."/>
            <person name="Rosa I.A."/>
            <person name="Tasca T."/>
            <person name="Bogo M.R."/>
            <person name="de Souza W."/>
        </authorList>
    </citation>
    <scope>NUCLEOTIDE SEQUENCE [LARGE SCALE GENOMIC DNA]</scope>
    <source>
        <strain evidence="4">K</strain>
    </source>
</reference>
<dbReference type="PANTHER" id="PTHR32083">
    <property type="entry name" value="CILIA AND FLAGELLA-ASSOCIATED PROTEIN 58-RELATED"/>
    <property type="match status" value="1"/>
</dbReference>
<dbReference type="AlphaFoldDB" id="A0A1J4K4I6"/>
<dbReference type="GeneID" id="94840519"/>
<dbReference type="Proteomes" id="UP000179807">
    <property type="component" value="Unassembled WGS sequence"/>
</dbReference>
<evidence type="ECO:0000259" key="3">
    <source>
        <dbReference type="Pfam" id="PF21771"/>
    </source>
</evidence>
<dbReference type="VEuPathDB" id="TrichDB:TRFO_27864"/>
<feature type="coiled-coil region" evidence="2">
    <location>
        <begin position="623"/>
        <end position="650"/>
    </location>
</feature>
<evidence type="ECO:0000256" key="2">
    <source>
        <dbReference type="SAM" id="Coils"/>
    </source>
</evidence>
<dbReference type="PANTHER" id="PTHR32083:SF0">
    <property type="entry name" value="CILIA AND FLAGELLA-ASSOCIATED PROTEIN 58"/>
    <property type="match status" value="1"/>
</dbReference>
<dbReference type="OrthoDB" id="264785at2759"/>
<feature type="coiled-coil region" evidence="2">
    <location>
        <begin position="438"/>
        <end position="472"/>
    </location>
</feature>
<name>A0A1J4K4I6_9EUKA</name>
<feature type="coiled-coil region" evidence="2">
    <location>
        <begin position="738"/>
        <end position="772"/>
    </location>
</feature>
<dbReference type="GO" id="GO:0005856">
    <property type="term" value="C:cytoskeleton"/>
    <property type="evidence" value="ECO:0007669"/>
    <property type="project" value="TreeGrafter"/>
</dbReference>
<sequence>MTNQARYIEKCRVLESEIVGNKAKVRTVSKLSEEDSRSIANLNDERDKKQAILNDNQVILKEAMEENAMITSEINGYESELEQCVADERGQKDFLKQLKNRRVELTKEHEDLVNQIPQLQEANRNANEKLDAKEKDIADSFQELKRIEEMLEAKHKEGQMEQQRLFDLERDRETTRLRLKDAQQTLKERLTEVNQEQEAVRQLEKKVREQKRRFESSKQDKSEANERCLKLQKDLDNLAQAIQSIDEEIKANEQSRQEKDNIIKQLQHQSQQKENERERVRIKQQELQDQFEQLRKESDAVRNKVDSTEARIESLRREGELTRKQIDSCARDENSKLKKKEGEIQKQTTAETLLQLYKNQAHNIDCEISIIKTHLQDTQKKIFSIENDRERYSEELSAATSQYLHAQDILKDIEQKVQIKNAEIIESDKKVHQQQALYEQVRGEREIAAKKVKEVEAEIKQLESMFARMKFAIEQHKDDIKRKDKERFLDKHALDKVNDDDGRLREKLTEVQIDAQTAQRAIIAHEGELSKLDQTIKDAEQQLNNDEKKLSSVKKERDHMSNQNVQKEIELGQLKEKLQVIKNQCHRGEIDYDVKEIEISRIRAQLQADQEKLTELSRIDGQLREKRETIHHMQKELMQLKAERAAMEDELKIPINIHRWTLLESSDPVRFEKLKRYQELQADLVARTKEVSDLQELIKEKESQYMELSAQLRRKPGLEVEQRVNEFKGRCKEEKFNLDQITAQLEMYRDVVKEYRKELADVQTELISERTKWIRQKKKDLKRKQELQDQQAVLDELNIGISLS</sequence>